<dbReference type="InterPro" id="IPR002869">
    <property type="entry name" value="Pyrv_flavodox_OxRed_cen"/>
</dbReference>
<dbReference type="SUPFAM" id="SSF53323">
    <property type="entry name" value="Pyruvate-ferredoxin oxidoreductase, PFOR, domain III"/>
    <property type="match status" value="1"/>
</dbReference>
<proteinExistence type="predicted"/>
<dbReference type="Proteomes" id="UP000604066">
    <property type="component" value="Unassembled WGS sequence"/>
</dbReference>
<evidence type="ECO:0000313" key="3">
    <source>
        <dbReference type="EMBL" id="NYE56455.1"/>
    </source>
</evidence>
<evidence type="ECO:0000313" key="4">
    <source>
        <dbReference type="Proteomes" id="UP000604066"/>
    </source>
</evidence>
<dbReference type="PANTHER" id="PTHR42730:SF1">
    <property type="entry name" value="2-OXOGLUTARATE SYNTHASE SUBUNIT KORC"/>
    <property type="match status" value="1"/>
</dbReference>
<comment type="caution">
    <text evidence="3">The sequence shown here is derived from an EMBL/GenBank/DDBJ whole genome shotgun (WGS) entry which is preliminary data.</text>
</comment>
<accession>A0ABX2R9B3</accession>
<dbReference type="EC" id="1.2.7.3" evidence="3"/>
<protein>
    <submittedName>
        <fullName evidence="3">2-oxoglutarate ferredoxin oxidoreductase subunit gamma</fullName>
        <ecNumber evidence="3">1.2.7.3</ecNumber>
    </submittedName>
</protein>
<feature type="domain" description="Pyruvate/ketoisovalerate oxidoreductase catalytic" evidence="2">
    <location>
        <begin position="9"/>
        <end position="173"/>
    </location>
</feature>
<dbReference type="Gene3D" id="3.40.920.10">
    <property type="entry name" value="Pyruvate-ferredoxin oxidoreductase, PFOR, domain III"/>
    <property type="match status" value="1"/>
</dbReference>
<dbReference type="EMBL" id="JACCBS010000001">
    <property type="protein sequence ID" value="NYE56455.1"/>
    <property type="molecule type" value="Genomic_DNA"/>
</dbReference>
<evidence type="ECO:0000259" key="2">
    <source>
        <dbReference type="Pfam" id="PF01558"/>
    </source>
</evidence>
<organism evidence="3 4">
    <name type="scientific">Carboxydothermus ferrireducens DSM 11255</name>
    <dbReference type="NCBI Taxonomy" id="1119529"/>
    <lineage>
        <taxon>Bacteria</taxon>
        <taxon>Bacillati</taxon>
        <taxon>Bacillota</taxon>
        <taxon>Clostridia</taxon>
        <taxon>Thermoanaerobacterales</taxon>
        <taxon>Thermoanaerobacteraceae</taxon>
        <taxon>Carboxydothermus</taxon>
    </lineage>
</organism>
<dbReference type="InterPro" id="IPR052554">
    <property type="entry name" value="2-oxoglutarate_synth_KorC"/>
</dbReference>
<evidence type="ECO:0000256" key="1">
    <source>
        <dbReference type="ARBA" id="ARBA00023002"/>
    </source>
</evidence>
<dbReference type="Pfam" id="PF01558">
    <property type="entry name" value="POR"/>
    <property type="match status" value="1"/>
</dbReference>
<name>A0ABX2R9B3_9THEO</name>
<sequence>MEFIFAGFGGQGIMAMGMLLAHAAIKEGFNSSFIPSYGPEMRGGTANCSVVIEKGFIASPVVTEPDVLVAMNYPSLLKFKDTVKKGGHLFINSSLIPSVPEIKSDIHIHQIPANELALKIGESRASNMVMLGAVLAVTNLISLEAATLNLSYIFKNKPEVLAVNEKALKTGYQSLKVI</sequence>
<dbReference type="InterPro" id="IPR011894">
    <property type="entry name" value="PorC_KorC"/>
</dbReference>
<dbReference type="NCBIfam" id="TIGR02175">
    <property type="entry name" value="PorC_KorC"/>
    <property type="match status" value="1"/>
</dbReference>
<dbReference type="GO" id="GO:0047553">
    <property type="term" value="F:2-oxoglutarate synthase activity"/>
    <property type="evidence" value="ECO:0007669"/>
    <property type="project" value="UniProtKB-EC"/>
</dbReference>
<keyword evidence="1 3" id="KW-0560">Oxidoreductase</keyword>
<dbReference type="PANTHER" id="PTHR42730">
    <property type="entry name" value="2-OXOGLUTARATE SYNTHASE SUBUNIT KORC"/>
    <property type="match status" value="1"/>
</dbReference>
<reference evidence="3 4" key="1">
    <citation type="submission" date="2020-07" db="EMBL/GenBank/DDBJ databases">
        <title>Genomic Encyclopedia of Type Strains, Phase III (KMG-III): the genomes of soil and plant-associated and newly described type strains.</title>
        <authorList>
            <person name="Whitman W."/>
        </authorList>
    </citation>
    <scope>NUCLEOTIDE SEQUENCE [LARGE SCALE GENOMIC DNA]</scope>
    <source>
        <strain evidence="3 4">DSM 11255</strain>
    </source>
</reference>
<dbReference type="RefSeq" id="WP_028051351.1">
    <property type="nucleotide sequence ID" value="NZ_ATYG01000001.1"/>
</dbReference>
<keyword evidence="4" id="KW-1185">Reference proteome</keyword>
<gene>
    <name evidence="3" type="ORF">HDG70_000161</name>
</gene>
<dbReference type="InterPro" id="IPR019752">
    <property type="entry name" value="Pyrv/ketoisovalerate_OxRed_cat"/>
</dbReference>